<dbReference type="AlphaFoldDB" id="A0A486XEX0"/>
<dbReference type="EMBL" id="CAAHDN010000013">
    <property type="protein sequence ID" value="VGM96047.1"/>
    <property type="molecule type" value="Genomic_DNA"/>
</dbReference>
<protein>
    <submittedName>
        <fullName evidence="1">Uncharacterized protein</fullName>
    </submittedName>
</protein>
<proteinExistence type="predicted"/>
<gene>
    <name evidence="1" type="ORF">NCTC4101_01454</name>
</gene>
<sequence length="34" mass="4126">MGRTFAPSFTYYFPHTLYSKLTLKVQSHWVSFKR</sequence>
<reference evidence="1" key="1">
    <citation type="submission" date="2019-03" db="EMBL/GenBank/DDBJ databases">
        <authorList>
            <consortium name="Pathogen Informatics"/>
        </authorList>
    </citation>
    <scope>NUCLEOTIDE SEQUENCE</scope>
    <source>
        <strain evidence="1">Unknown</strain>
    </source>
</reference>
<accession>A0A486XEX0</accession>
<name>A0A486XEX0_9PAST</name>
<organism evidence="1">
    <name type="scientific">uncultured Avibacterium sp</name>
    <dbReference type="NCBI Taxonomy" id="1936169"/>
    <lineage>
        <taxon>Bacteria</taxon>
        <taxon>Pseudomonadati</taxon>
        <taxon>Pseudomonadota</taxon>
        <taxon>Gammaproteobacteria</taxon>
        <taxon>Pasteurellales</taxon>
        <taxon>Pasteurellaceae</taxon>
        <taxon>Avibacterium</taxon>
        <taxon>environmental samples</taxon>
    </lineage>
</organism>
<evidence type="ECO:0000313" key="1">
    <source>
        <dbReference type="EMBL" id="VGM96047.1"/>
    </source>
</evidence>